<name>A0ABT0B0U2_9SPHN</name>
<organism evidence="1 2">
    <name type="scientific">Novosphingobium album</name>
    <name type="common">ex Hu et al. 2023</name>
    <dbReference type="NCBI Taxonomy" id="2930093"/>
    <lineage>
        <taxon>Bacteria</taxon>
        <taxon>Pseudomonadati</taxon>
        <taxon>Pseudomonadota</taxon>
        <taxon>Alphaproteobacteria</taxon>
        <taxon>Sphingomonadales</taxon>
        <taxon>Sphingomonadaceae</taxon>
        <taxon>Novosphingobium</taxon>
    </lineage>
</organism>
<proteinExistence type="predicted"/>
<accession>A0ABT0B0U2</accession>
<dbReference type="RefSeq" id="WP_243992957.1">
    <property type="nucleotide sequence ID" value="NZ_JALHLE010000010.1"/>
</dbReference>
<dbReference type="Proteomes" id="UP001162880">
    <property type="component" value="Unassembled WGS sequence"/>
</dbReference>
<reference evidence="1" key="1">
    <citation type="submission" date="2022-03" db="EMBL/GenBank/DDBJ databases">
        <title>Identification of a novel bacterium isolated from mangrove sediments.</title>
        <authorList>
            <person name="Pan X."/>
        </authorList>
    </citation>
    <scope>NUCLEOTIDE SEQUENCE</scope>
    <source>
        <strain evidence="1">B2580</strain>
    </source>
</reference>
<protein>
    <submittedName>
        <fullName evidence="1">DUF2793 domain-containing protein</fullName>
    </submittedName>
</protein>
<dbReference type="Pfam" id="PF10983">
    <property type="entry name" value="DUF2793"/>
    <property type="match status" value="1"/>
</dbReference>
<sequence>MSDPVVFESASPRFALPLLYSGQAQKETFVNEAFATADALLHCSIEGETATPPASPEDGQNWLVAAGASGEWEGLDQTLACRQAGNWLFVTPRDGMRVFDISSGQERLYFGSWKKASLVAEPAGGTTVDVEARAALSELIVALRAAGIFPPV</sequence>
<keyword evidence="2" id="KW-1185">Reference proteome</keyword>
<evidence type="ECO:0000313" key="2">
    <source>
        <dbReference type="Proteomes" id="UP001162880"/>
    </source>
</evidence>
<dbReference type="EMBL" id="JALHLE010000010">
    <property type="protein sequence ID" value="MCJ2178687.1"/>
    <property type="molecule type" value="Genomic_DNA"/>
</dbReference>
<dbReference type="InterPro" id="IPR021251">
    <property type="entry name" value="DUF2793"/>
</dbReference>
<gene>
    <name evidence="1" type="ORF">MTR64_08935</name>
</gene>
<evidence type="ECO:0000313" key="1">
    <source>
        <dbReference type="EMBL" id="MCJ2178687.1"/>
    </source>
</evidence>
<comment type="caution">
    <text evidence="1">The sequence shown here is derived from an EMBL/GenBank/DDBJ whole genome shotgun (WGS) entry which is preliminary data.</text>
</comment>